<accession>A0A922MR17</accession>
<evidence type="ECO:0000256" key="1">
    <source>
        <dbReference type="SAM" id="MobiDB-lite"/>
    </source>
</evidence>
<dbReference type="EMBL" id="JACEFF010000217">
    <property type="protein sequence ID" value="KAH9641681.1"/>
    <property type="molecule type" value="Genomic_DNA"/>
</dbReference>
<feature type="region of interest" description="Disordered" evidence="1">
    <location>
        <begin position="1"/>
        <end position="77"/>
    </location>
</feature>
<name>A0A922MR17_SPOEX</name>
<protein>
    <submittedName>
        <fullName evidence="2">Uncharacterized protein</fullName>
    </submittedName>
</protein>
<evidence type="ECO:0000313" key="2">
    <source>
        <dbReference type="EMBL" id="KAH9641681.1"/>
    </source>
</evidence>
<organism evidence="2 3">
    <name type="scientific">Spodoptera exigua</name>
    <name type="common">Beet armyworm</name>
    <name type="synonym">Noctua fulgens</name>
    <dbReference type="NCBI Taxonomy" id="7107"/>
    <lineage>
        <taxon>Eukaryota</taxon>
        <taxon>Metazoa</taxon>
        <taxon>Ecdysozoa</taxon>
        <taxon>Arthropoda</taxon>
        <taxon>Hexapoda</taxon>
        <taxon>Insecta</taxon>
        <taxon>Pterygota</taxon>
        <taxon>Neoptera</taxon>
        <taxon>Endopterygota</taxon>
        <taxon>Lepidoptera</taxon>
        <taxon>Glossata</taxon>
        <taxon>Ditrysia</taxon>
        <taxon>Noctuoidea</taxon>
        <taxon>Noctuidae</taxon>
        <taxon>Amphipyrinae</taxon>
        <taxon>Spodoptera</taxon>
    </lineage>
</organism>
<gene>
    <name evidence="2" type="ORF">HF086_005127</name>
</gene>
<comment type="caution">
    <text evidence="2">The sequence shown here is derived from an EMBL/GenBank/DDBJ whole genome shotgun (WGS) entry which is preliminary data.</text>
</comment>
<reference evidence="2" key="1">
    <citation type="journal article" date="2021" name="G3 (Bethesda)">
        <title>Genome and transcriptome analysis of the beet armyworm Spodoptera exigua reveals targets for pest control. .</title>
        <authorList>
            <person name="Simon S."/>
            <person name="Breeschoten T."/>
            <person name="Jansen H.J."/>
            <person name="Dirks R.P."/>
            <person name="Schranz M.E."/>
            <person name="Ros V.I.D."/>
        </authorList>
    </citation>
    <scope>NUCLEOTIDE SEQUENCE</scope>
    <source>
        <strain evidence="2">TB_SE_WUR_2020</strain>
    </source>
</reference>
<sequence>MKVPEEAMMAPSVFQRTKSPRTSPGNLPRKLQNGTEASGQSDPTADSSPGNSISDAENFECYGEGDHDIRERHQESW</sequence>
<proteinExistence type="predicted"/>
<dbReference type="Proteomes" id="UP000814243">
    <property type="component" value="Unassembled WGS sequence"/>
</dbReference>
<feature type="compositionally biased region" description="Polar residues" evidence="1">
    <location>
        <begin position="32"/>
        <end position="55"/>
    </location>
</feature>
<feature type="compositionally biased region" description="Basic and acidic residues" evidence="1">
    <location>
        <begin position="64"/>
        <end position="77"/>
    </location>
</feature>
<feature type="compositionally biased region" description="Polar residues" evidence="1">
    <location>
        <begin position="14"/>
        <end position="25"/>
    </location>
</feature>
<evidence type="ECO:0000313" key="3">
    <source>
        <dbReference type="Proteomes" id="UP000814243"/>
    </source>
</evidence>
<dbReference type="AlphaFoldDB" id="A0A922MR17"/>